<dbReference type="Pfam" id="PF04214">
    <property type="entry name" value="DUF411"/>
    <property type="match status" value="1"/>
</dbReference>
<dbReference type="EMBL" id="JAGQDD010000017">
    <property type="protein sequence ID" value="MBQ0932514.1"/>
    <property type="molecule type" value="Genomic_DNA"/>
</dbReference>
<keyword evidence="2" id="KW-1185">Reference proteome</keyword>
<accession>A0A940Y9J4</accession>
<evidence type="ECO:0000313" key="1">
    <source>
        <dbReference type="EMBL" id="MBQ0932514.1"/>
    </source>
</evidence>
<protein>
    <submittedName>
        <fullName evidence="1">DUF411 domain-containing protein</fullName>
    </submittedName>
</protein>
<dbReference type="Proteomes" id="UP000676246">
    <property type="component" value="Unassembled WGS sequence"/>
</dbReference>
<proteinExistence type="predicted"/>
<gene>
    <name evidence="1" type="ORF">KAK03_18710</name>
</gene>
<dbReference type="InterPro" id="IPR007332">
    <property type="entry name" value="DUF411"/>
</dbReference>
<dbReference type="AlphaFoldDB" id="A0A940Y9J4"/>
<evidence type="ECO:0000313" key="2">
    <source>
        <dbReference type="Proteomes" id="UP000676246"/>
    </source>
</evidence>
<reference evidence="1 2" key="1">
    <citation type="submission" date="2021-04" db="EMBL/GenBank/DDBJ databases">
        <title>The genome sequence of Ideonella sp. 3Y2.</title>
        <authorList>
            <person name="Liu Y."/>
        </authorList>
    </citation>
    <scope>NUCLEOTIDE SEQUENCE [LARGE SCALE GENOMIC DNA]</scope>
    <source>
        <strain evidence="1 2">3Y2</strain>
    </source>
</reference>
<organism evidence="1 2">
    <name type="scientific">Ideonella alba</name>
    <dbReference type="NCBI Taxonomy" id="2824118"/>
    <lineage>
        <taxon>Bacteria</taxon>
        <taxon>Pseudomonadati</taxon>
        <taxon>Pseudomonadota</taxon>
        <taxon>Betaproteobacteria</taxon>
        <taxon>Burkholderiales</taxon>
        <taxon>Sphaerotilaceae</taxon>
        <taxon>Ideonella</taxon>
    </lineage>
</organism>
<comment type="caution">
    <text evidence="1">The sequence shown here is derived from an EMBL/GenBank/DDBJ whole genome shotgun (WGS) entry which is preliminary data.</text>
</comment>
<name>A0A940Y9J4_9BURK</name>
<sequence>MRRRVLLERFVAIGVSLPGLALTATPKAEVQVFKSRSCSCCAVWAGHLREAGFTVAVLDVRNASVERRRLGMPDRFGSCHTALADGYVIEGHVPAAEIERLLATRPKALGLSVPGMPVSAPGMAVPGRSQPYQVLLIDLAGQASTFASYPG</sequence>